<organism evidence="1 2">
    <name type="scientific">Ilex paraguariensis</name>
    <name type="common">yerba mate</name>
    <dbReference type="NCBI Taxonomy" id="185542"/>
    <lineage>
        <taxon>Eukaryota</taxon>
        <taxon>Viridiplantae</taxon>
        <taxon>Streptophyta</taxon>
        <taxon>Embryophyta</taxon>
        <taxon>Tracheophyta</taxon>
        <taxon>Spermatophyta</taxon>
        <taxon>Magnoliopsida</taxon>
        <taxon>eudicotyledons</taxon>
        <taxon>Gunneridae</taxon>
        <taxon>Pentapetalae</taxon>
        <taxon>asterids</taxon>
        <taxon>campanulids</taxon>
        <taxon>Aquifoliales</taxon>
        <taxon>Aquifoliaceae</taxon>
        <taxon>Ilex</taxon>
    </lineage>
</organism>
<evidence type="ECO:0000313" key="1">
    <source>
        <dbReference type="EMBL" id="CAK9169772.1"/>
    </source>
</evidence>
<evidence type="ECO:0000313" key="2">
    <source>
        <dbReference type="Proteomes" id="UP001642360"/>
    </source>
</evidence>
<accession>A0ABC8TJZ1</accession>
<sequence length="60" mass="6972">MNEMEYDPLEEELDDHLLKDENVNDNDIIDSFEFSHGWAAWCEQLATMTGGVLRLLDVSR</sequence>
<comment type="caution">
    <text evidence="1">The sequence shown here is derived from an EMBL/GenBank/DDBJ whole genome shotgun (WGS) entry which is preliminary data.</text>
</comment>
<dbReference type="Proteomes" id="UP001642360">
    <property type="component" value="Unassembled WGS sequence"/>
</dbReference>
<name>A0ABC8TJZ1_9AQUA</name>
<gene>
    <name evidence="1" type="ORF">ILEXP_LOCUS39246</name>
</gene>
<proteinExistence type="predicted"/>
<dbReference type="EMBL" id="CAUOFW020005363">
    <property type="protein sequence ID" value="CAK9169772.1"/>
    <property type="molecule type" value="Genomic_DNA"/>
</dbReference>
<dbReference type="AlphaFoldDB" id="A0ABC8TJZ1"/>
<reference evidence="1 2" key="1">
    <citation type="submission" date="2024-02" db="EMBL/GenBank/DDBJ databases">
        <authorList>
            <person name="Vignale AGUSTIN F."/>
            <person name="Sosa J E."/>
            <person name="Modenutti C."/>
        </authorList>
    </citation>
    <scope>NUCLEOTIDE SEQUENCE [LARGE SCALE GENOMIC DNA]</scope>
</reference>
<keyword evidence="2" id="KW-1185">Reference proteome</keyword>
<protein>
    <submittedName>
        <fullName evidence="1">Uncharacterized protein</fullName>
    </submittedName>
</protein>